<dbReference type="InterPro" id="IPR025072">
    <property type="entry name" value="Fur_reg_FbpA"/>
</dbReference>
<evidence type="ECO:0000313" key="1">
    <source>
        <dbReference type="EMBL" id="MFC0472043.1"/>
    </source>
</evidence>
<proteinExistence type="predicted"/>
<organism evidence="1 2">
    <name type="scientific">Halalkalibacter kiskunsagensis</name>
    <dbReference type="NCBI Taxonomy" id="1548599"/>
    <lineage>
        <taxon>Bacteria</taxon>
        <taxon>Bacillati</taxon>
        <taxon>Bacillota</taxon>
        <taxon>Bacilli</taxon>
        <taxon>Bacillales</taxon>
        <taxon>Bacillaceae</taxon>
        <taxon>Halalkalibacter</taxon>
    </lineage>
</organism>
<evidence type="ECO:0000313" key="2">
    <source>
        <dbReference type="Proteomes" id="UP001589838"/>
    </source>
</evidence>
<comment type="caution">
    <text evidence="1">The sequence shown here is derived from an EMBL/GenBank/DDBJ whole genome shotgun (WGS) entry which is preliminary data.</text>
</comment>
<dbReference type="Pfam" id="PF13076">
    <property type="entry name" value="Fur_reg_FbpA"/>
    <property type="match status" value="1"/>
</dbReference>
<keyword evidence="2" id="KW-1185">Reference proteome</keyword>
<sequence>MTTLRESVFRRKEELIQRLLDLGVYKKEGQHLYELTLTEVEIEYCKEMKRRKLIS</sequence>
<dbReference type="RefSeq" id="WP_335960549.1">
    <property type="nucleotide sequence ID" value="NZ_JAXBLX010000011.1"/>
</dbReference>
<gene>
    <name evidence="1" type="ORF">ACFFHM_16435</name>
</gene>
<dbReference type="EMBL" id="JBHLUX010000039">
    <property type="protein sequence ID" value="MFC0472043.1"/>
    <property type="molecule type" value="Genomic_DNA"/>
</dbReference>
<reference evidence="1 2" key="1">
    <citation type="submission" date="2024-09" db="EMBL/GenBank/DDBJ databases">
        <authorList>
            <person name="Sun Q."/>
            <person name="Mori K."/>
        </authorList>
    </citation>
    <scope>NUCLEOTIDE SEQUENCE [LARGE SCALE GENOMIC DNA]</scope>
    <source>
        <strain evidence="1 2">NCAIM B.02610</strain>
    </source>
</reference>
<accession>A0ABV6KFD9</accession>
<dbReference type="Proteomes" id="UP001589838">
    <property type="component" value="Unassembled WGS sequence"/>
</dbReference>
<name>A0ABV6KFD9_9BACI</name>
<protein>
    <submittedName>
        <fullName evidence="1">Fur-regulated basic protein FbpA</fullName>
    </submittedName>
</protein>